<protein>
    <submittedName>
        <fullName evidence="4">Hpt domain-containing protein</fullName>
    </submittedName>
</protein>
<accession>A0ABW7FV01</accession>
<dbReference type="EMBL" id="JBIGHZ010000003">
    <property type="protein sequence ID" value="MFG6448148.1"/>
    <property type="molecule type" value="Genomic_DNA"/>
</dbReference>
<evidence type="ECO:0000256" key="2">
    <source>
        <dbReference type="PROSITE-ProRule" id="PRU00110"/>
    </source>
</evidence>
<dbReference type="SUPFAM" id="SSF47226">
    <property type="entry name" value="Histidine-containing phosphotransfer domain, HPT domain"/>
    <property type="match status" value="1"/>
</dbReference>
<proteinExistence type="predicted"/>
<gene>
    <name evidence="4" type="ORF">ACG0Z6_07800</name>
</gene>
<evidence type="ECO:0000259" key="3">
    <source>
        <dbReference type="PROSITE" id="PS50894"/>
    </source>
</evidence>
<keyword evidence="1" id="KW-0902">Two-component regulatory system</keyword>
<dbReference type="InterPro" id="IPR036641">
    <property type="entry name" value="HPT_dom_sf"/>
</dbReference>
<keyword evidence="2" id="KW-0597">Phosphoprotein</keyword>
<name>A0ABW7FV01_9BURK</name>
<dbReference type="PROSITE" id="PS50894">
    <property type="entry name" value="HPT"/>
    <property type="match status" value="1"/>
</dbReference>
<dbReference type="SMART" id="SM00073">
    <property type="entry name" value="HPT"/>
    <property type="match status" value="1"/>
</dbReference>
<feature type="modified residue" description="Phosphohistidine" evidence="2">
    <location>
        <position position="52"/>
    </location>
</feature>
<dbReference type="CDD" id="cd00088">
    <property type="entry name" value="HPT"/>
    <property type="match status" value="1"/>
</dbReference>
<comment type="caution">
    <text evidence="4">The sequence shown here is derived from an EMBL/GenBank/DDBJ whole genome shotgun (WGS) entry which is preliminary data.</text>
</comment>
<organism evidence="4 5">
    <name type="scientific">Roseateles rivi</name>
    <dbReference type="NCBI Taxonomy" id="3299028"/>
    <lineage>
        <taxon>Bacteria</taxon>
        <taxon>Pseudomonadati</taxon>
        <taxon>Pseudomonadota</taxon>
        <taxon>Betaproteobacteria</taxon>
        <taxon>Burkholderiales</taxon>
        <taxon>Sphaerotilaceae</taxon>
        <taxon>Roseateles</taxon>
    </lineage>
</organism>
<keyword evidence="5" id="KW-1185">Reference proteome</keyword>
<reference evidence="4 5" key="1">
    <citation type="submission" date="2024-08" db="EMBL/GenBank/DDBJ databases">
        <authorList>
            <person name="Lu H."/>
        </authorList>
    </citation>
    <scope>NUCLEOTIDE SEQUENCE [LARGE SCALE GENOMIC DNA]</scope>
    <source>
        <strain evidence="4 5">BYS180W</strain>
    </source>
</reference>
<dbReference type="Proteomes" id="UP001606099">
    <property type="component" value="Unassembled WGS sequence"/>
</dbReference>
<dbReference type="Pfam" id="PF01627">
    <property type="entry name" value="Hpt"/>
    <property type="match status" value="1"/>
</dbReference>
<evidence type="ECO:0000313" key="4">
    <source>
        <dbReference type="EMBL" id="MFG6448148.1"/>
    </source>
</evidence>
<feature type="domain" description="HPt" evidence="3">
    <location>
        <begin position="12"/>
        <end position="109"/>
    </location>
</feature>
<dbReference type="Gene3D" id="1.20.120.160">
    <property type="entry name" value="HPT domain"/>
    <property type="match status" value="1"/>
</dbReference>
<dbReference type="InterPro" id="IPR008207">
    <property type="entry name" value="Sig_transdc_His_kin_Hpt_dom"/>
</dbReference>
<evidence type="ECO:0000256" key="1">
    <source>
        <dbReference type="ARBA" id="ARBA00023012"/>
    </source>
</evidence>
<evidence type="ECO:0000313" key="5">
    <source>
        <dbReference type="Proteomes" id="UP001606099"/>
    </source>
</evidence>
<sequence>MQKLRDLDPEGQHGLLARLAQAFEQSLERYVPVLHQPRHSEQDYEALRLVAHTLKSSASSLGAVALSRLCARIELLAHQREEAELPALLNNALTQIEEVRQALRDLVSN</sequence>